<evidence type="ECO:0000256" key="9">
    <source>
        <dbReference type="SAM" id="Phobius"/>
    </source>
</evidence>
<feature type="transmembrane region" description="Helical" evidence="9">
    <location>
        <begin position="192"/>
        <end position="215"/>
    </location>
</feature>
<feature type="transmembrane region" description="Helical" evidence="9">
    <location>
        <begin position="235"/>
        <end position="252"/>
    </location>
</feature>
<evidence type="ECO:0000313" key="11">
    <source>
        <dbReference type="EMBL" id="MFI1965961.1"/>
    </source>
</evidence>
<keyword evidence="7 9" id="KW-0472">Membrane</keyword>
<evidence type="ECO:0000256" key="1">
    <source>
        <dbReference type="ARBA" id="ARBA00004651"/>
    </source>
</evidence>
<dbReference type="PANTHER" id="PTHR33908:SF3">
    <property type="entry name" value="UNDECAPRENYL PHOSPHATE-ALPHA-4-AMINO-4-DEOXY-L-ARABINOSE ARABINOSYL TRANSFERASE"/>
    <property type="match status" value="1"/>
</dbReference>
<feature type="domain" description="Glycosyltransferase RgtA/B/C/D-like" evidence="10">
    <location>
        <begin position="101"/>
        <end position="246"/>
    </location>
</feature>
<sequence>MRTANPAPPRPGEDEPDPPGARPAPPAPRAAEPRWTGPGRATAAAALAPALTMLGLGLWGLDRGTLWRDEAASFQAARRTLPELAHLLGGIDAVHGLYYLLLHAVLSLRADEVALRLPSVLAAACTAGLIGALGARLARPRVGLWAGLLYAATPFASHYAQEGRSYALVAAAAAAATLCLVRAVERGSAGRWAAYAAATMLTALLHELALLLLAAHALTLLACRARLPERTGRRWGAAAGATLAAVLPLVLLSHRQEGQISWIETPGRGQALALLRDFAGPSGLVLAVNLALIAVALLGAWDGGTSGDGGSGAGRMAGGGAHGGAYGGAAGSGRSGRPLTPVAVALPLATAGPALLFAAARWEPLFVDRYVLFALAGVPLLAATGAECLVRRLRLPSVPVALAGALAVAAAFGWQLPLHERERRPVSRQDDLAAVAHLVRERTKPGDALLFVPSAQRRIALAYPRAFTGRRDLALERPVAASGTLDGREVPPRELRARLAGTERVWVVAEPGVVNRAWFRRNRREQSKLAALHADFTTFSTAQSRSGTITLLVRGTRVQGGRS</sequence>
<name>A0ABW7UW70_9ACTN</name>
<dbReference type="PANTHER" id="PTHR33908">
    <property type="entry name" value="MANNOSYLTRANSFERASE YKCB-RELATED"/>
    <property type="match status" value="1"/>
</dbReference>
<feature type="transmembrane region" description="Helical" evidence="9">
    <location>
        <begin position="278"/>
        <end position="301"/>
    </location>
</feature>
<feature type="transmembrane region" description="Helical" evidence="9">
    <location>
        <begin position="339"/>
        <end position="358"/>
    </location>
</feature>
<comment type="subcellular location">
    <subcellularLocation>
        <location evidence="1">Cell membrane</location>
        <topology evidence="1">Multi-pass membrane protein</topology>
    </subcellularLocation>
</comment>
<keyword evidence="6 9" id="KW-1133">Transmembrane helix</keyword>
<protein>
    <submittedName>
        <fullName evidence="11">Glycosyltransferase family 39 protein</fullName>
        <ecNumber evidence="11">2.4.-.-</ecNumber>
    </submittedName>
</protein>
<keyword evidence="5 9" id="KW-0812">Transmembrane</keyword>
<dbReference type="EMBL" id="JBIRWE010000007">
    <property type="protein sequence ID" value="MFI1965961.1"/>
    <property type="molecule type" value="Genomic_DNA"/>
</dbReference>
<keyword evidence="3 11" id="KW-0328">Glycosyltransferase</keyword>
<evidence type="ECO:0000259" key="10">
    <source>
        <dbReference type="Pfam" id="PF13231"/>
    </source>
</evidence>
<feature type="compositionally biased region" description="Pro residues" evidence="8">
    <location>
        <begin position="18"/>
        <end position="28"/>
    </location>
</feature>
<feature type="transmembrane region" description="Helical" evidence="9">
    <location>
        <begin position="81"/>
        <end position="101"/>
    </location>
</feature>
<comment type="caution">
    <text evidence="11">The sequence shown here is derived from an EMBL/GenBank/DDBJ whole genome shotgun (WGS) entry which is preliminary data.</text>
</comment>
<evidence type="ECO:0000256" key="6">
    <source>
        <dbReference type="ARBA" id="ARBA00022989"/>
    </source>
</evidence>
<feature type="transmembrane region" description="Helical" evidence="9">
    <location>
        <begin position="142"/>
        <end position="160"/>
    </location>
</feature>
<dbReference type="Pfam" id="PF13231">
    <property type="entry name" value="PMT_2"/>
    <property type="match status" value="1"/>
</dbReference>
<feature type="transmembrane region" description="Helical" evidence="9">
    <location>
        <begin position="370"/>
        <end position="386"/>
    </location>
</feature>
<dbReference type="Proteomes" id="UP001611548">
    <property type="component" value="Unassembled WGS sequence"/>
</dbReference>
<dbReference type="InterPro" id="IPR038731">
    <property type="entry name" value="RgtA/B/C-like"/>
</dbReference>
<evidence type="ECO:0000313" key="12">
    <source>
        <dbReference type="Proteomes" id="UP001611548"/>
    </source>
</evidence>
<dbReference type="RefSeq" id="WP_398718717.1">
    <property type="nucleotide sequence ID" value="NZ_JBIRWE010000007.1"/>
</dbReference>
<dbReference type="EC" id="2.4.-.-" evidence="11"/>
<feature type="compositionally biased region" description="Pro residues" evidence="8">
    <location>
        <begin position="1"/>
        <end position="10"/>
    </location>
</feature>
<dbReference type="GO" id="GO:0016757">
    <property type="term" value="F:glycosyltransferase activity"/>
    <property type="evidence" value="ECO:0007669"/>
    <property type="project" value="UniProtKB-KW"/>
</dbReference>
<reference evidence="11 12" key="1">
    <citation type="submission" date="2024-10" db="EMBL/GenBank/DDBJ databases">
        <title>The Natural Products Discovery Center: Release of the First 8490 Sequenced Strains for Exploring Actinobacteria Biosynthetic Diversity.</title>
        <authorList>
            <person name="Kalkreuter E."/>
            <person name="Kautsar S.A."/>
            <person name="Yang D."/>
            <person name="Bader C.D."/>
            <person name="Teijaro C.N."/>
            <person name="Fluegel L."/>
            <person name="Davis C.M."/>
            <person name="Simpson J.R."/>
            <person name="Lauterbach L."/>
            <person name="Steele A.D."/>
            <person name="Gui C."/>
            <person name="Meng S."/>
            <person name="Li G."/>
            <person name="Viehrig K."/>
            <person name="Ye F."/>
            <person name="Su P."/>
            <person name="Kiefer A.F."/>
            <person name="Nichols A."/>
            <person name="Cepeda A.J."/>
            <person name="Yan W."/>
            <person name="Fan B."/>
            <person name="Jiang Y."/>
            <person name="Adhikari A."/>
            <person name="Zheng C.-J."/>
            <person name="Schuster L."/>
            <person name="Cowan T.M."/>
            <person name="Smanski M.J."/>
            <person name="Chevrette M.G."/>
            <person name="De Carvalho L.P.S."/>
            <person name="Shen B."/>
        </authorList>
    </citation>
    <scope>NUCLEOTIDE SEQUENCE [LARGE SCALE GENOMIC DNA]</scope>
    <source>
        <strain evidence="11 12">NPDC020327</strain>
    </source>
</reference>
<dbReference type="InterPro" id="IPR050297">
    <property type="entry name" value="LipidA_mod_glycosyltrf_83"/>
</dbReference>
<proteinExistence type="predicted"/>
<evidence type="ECO:0000256" key="3">
    <source>
        <dbReference type="ARBA" id="ARBA00022676"/>
    </source>
</evidence>
<evidence type="ECO:0000256" key="7">
    <source>
        <dbReference type="ARBA" id="ARBA00023136"/>
    </source>
</evidence>
<feature type="region of interest" description="Disordered" evidence="8">
    <location>
        <begin position="1"/>
        <end position="39"/>
    </location>
</feature>
<evidence type="ECO:0000256" key="2">
    <source>
        <dbReference type="ARBA" id="ARBA00022475"/>
    </source>
</evidence>
<evidence type="ECO:0000256" key="4">
    <source>
        <dbReference type="ARBA" id="ARBA00022679"/>
    </source>
</evidence>
<gene>
    <name evidence="11" type="ORF">ACH429_17935</name>
</gene>
<accession>A0ABW7UW70</accession>
<evidence type="ECO:0000256" key="5">
    <source>
        <dbReference type="ARBA" id="ARBA00022692"/>
    </source>
</evidence>
<feature type="transmembrane region" description="Helical" evidence="9">
    <location>
        <begin position="398"/>
        <end position="418"/>
    </location>
</feature>
<keyword evidence="4 11" id="KW-0808">Transferase</keyword>
<feature type="compositionally biased region" description="Low complexity" evidence="8">
    <location>
        <begin position="29"/>
        <end position="39"/>
    </location>
</feature>
<organism evidence="11 12">
    <name type="scientific">Streptomyces pathocidini</name>
    <dbReference type="NCBI Taxonomy" id="1650571"/>
    <lineage>
        <taxon>Bacteria</taxon>
        <taxon>Bacillati</taxon>
        <taxon>Actinomycetota</taxon>
        <taxon>Actinomycetes</taxon>
        <taxon>Kitasatosporales</taxon>
        <taxon>Streptomycetaceae</taxon>
        <taxon>Streptomyces</taxon>
    </lineage>
</organism>
<feature type="transmembrane region" description="Helical" evidence="9">
    <location>
        <begin position="166"/>
        <end position="185"/>
    </location>
</feature>
<evidence type="ECO:0000256" key="8">
    <source>
        <dbReference type="SAM" id="MobiDB-lite"/>
    </source>
</evidence>
<keyword evidence="2" id="KW-1003">Cell membrane</keyword>
<feature type="transmembrane region" description="Helical" evidence="9">
    <location>
        <begin position="41"/>
        <end position="61"/>
    </location>
</feature>
<keyword evidence="12" id="KW-1185">Reference proteome</keyword>
<feature type="transmembrane region" description="Helical" evidence="9">
    <location>
        <begin position="113"/>
        <end position="135"/>
    </location>
</feature>